<dbReference type="GO" id="GO:0005829">
    <property type="term" value="C:cytosol"/>
    <property type="evidence" value="ECO:0007669"/>
    <property type="project" value="GOC"/>
</dbReference>
<evidence type="ECO:0000256" key="4">
    <source>
        <dbReference type="ARBA" id="ARBA00022448"/>
    </source>
</evidence>
<dbReference type="InterPro" id="IPR024654">
    <property type="entry name" value="Calcineurin-like_PHP_lpxH"/>
</dbReference>
<dbReference type="Gene3D" id="3.60.21.10">
    <property type="match status" value="1"/>
</dbReference>
<dbReference type="InterPro" id="IPR036142">
    <property type="entry name" value="ENT_dom-like_sf"/>
</dbReference>
<keyword evidence="4 8" id="KW-0813">Transport</keyword>
<dbReference type="GO" id="GO:0042147">
    <property type="term" value="P:retrograde transport, endosome to Golgi"/>
    <property type="evidence" value="ECO:0007669"/>
    <property type="project" value="InterPro"/>
</dbReference>
<dbReference type="GO" id="GO:0030904">
    <property type="term" value="C:retromer complex"/>
    <property type="evidence" value="ECO:0007669"/>
    <property type="project" value="InterPro"/>
</dbReference>
<dbReference type="Gene3D" id="1.10.1240.40">
    <property type="entry name" value="ENT domain"/>
    <property type="match status" value="1"/>
</dbReference>
<dbReference type="InterPro" id="IPR005491">
    <property type="entry name" value="ENT_dom"/>
</dbReference>
<dbReference type="CDD" id="cd07394">
    <property type="entry name" value="MPP_Vps29"/>
    <property type="match status" value="1"/>
</dbReference>
<evidence type="ECO:0000259" key="9">
    <source>
        <dbReference type="PROSITE" id="PS51138"/>
    </source>
</evidence>
<dbReference type="InterPro" id="IPR028661">
    <property type="entry name" value="Vps29"/>
</dbReference>
<dbReference type="SMART" id="SM01191">
    <property type="entry name" value="ENT"/>
    <property type="match status" value="1"/>
</dbReference>
<reference evidence="10" key="1">
    <citation type="submission" date="2021-02" db="EMBL/GenBank/DDBJ databases">
        <authorList>
            <person name="Nowell W R."/>
        </authorList>
    </citation>
    <scope>NUCLEOTIDE SEQUENCE</scope>
</reference>
<accession>A0A815A3G5</accession>
<dbReference type="Pfam" id="PF12850">
    <property type="entry name" value="Metallophos_2"/>
    <property type="match status" value="1"/>
</dbReference>
<feature type="domain" description="ENT" evidence="9">
    <location>
        <begin position="17"/>
        <end position="103"/>
    </location>
</feature>
<dbReference type="GO" id="GO:0005634">
    <property type="term" value="C:nucleus"/>
    <property type="evidence" value="ECO:0007669"/>
    <property type="project" value="UniProtKB-SubCell"/>
</dbReference>
<dbReference type="PROSITE" id="PS51138">
    <property type="entry name" value="ENT"/>
    <property type="match status" value="1"/>
</dbReference>
<evidence type="ECO:0000256" key="8">
    <source>
        <dbReference type="RuleBase" id="RU362040"/>
    </source>
</evidence>
<keyword evidence="12" id="KW-1185">Reference proteome</keyword>
<comment type="caution">
    <text evidence="10">The sequence shown here is derived from an EMBL/GenBank/DDBJ whole genome shotgun (WGS) entry which is preliminary data.</text>
</comment>
<keyword evidence="5 8" id="KW-0653">Protein transport</keyword>
<comment type="function">
    <text evidence="8">Component of the commander complex that is essential for endosomal recycling of transmembrane cargos; the commander complex is composed of the Csubcomplex and the retriever subcomplex. Component of the retriever complex, which is a heterotrimeric complex related to retromer cargo-selective complex (CSC) and essential for retromer-independent retrieval and recycling of numerous cargos. Component of the retromer cargo-selective complex (CSC). The CSC is believed to be the core functional component of retromer or respective retromer complex variants acting to prevent missorting of selected transmembrane cargo proteins into the lysosomal degradation pathway. In the endosomes, retriever complex drives the retrieval and recycling of NxxY-motif-containing cargo proteins by coupling to snx17, a cargo essential for the homeostatic maintenance of numerous cell surface proteins associated with processes that include cell migration, cell adhesion, nutrient supply and cell signaling. The recruitment of the retriever complex to the endosomal membrane involves Cand WASH complexes.</text>
</comment>
<evidence type="ECO:0000256" key="5">
    <source>
        <dbReference type="ARBA" id="ARBA00022927"/>
    </source>
</evidence>
<dbReference type="AlphaFoldDB" id="A0A815A3G5"/>
<dbReference type="PANTHER" id="PTHR11124">
    <property type="entry name" value="VACUOLAR SORTING PROTEIN VPS29"/>
    <property type="match status" value="1"/>
</dbReference>
<dbReference type="SUPFAM" id="SSF56300">
    <property type="entry name" value="Metallo-dependent phosphatases"/>
    <property type="match status" value="1"/>
</dbReference>
<dbReference type="Pfam" id="PF03735">
    <property type="entry name" value="ENT"/>
    <property type="match status" value="1"/>
</dbReference>
<dbReference type="GO" id="GO:0031410">
    <property type="term" value="C:cytoplasmic vesicle"/>
    <property type="evidence" value="ECO:0007669"/>
    <property type="project" value="UniProtKB-ARBA"/>
</dbReference>
<evidence type="ECO:0000256" key="3">
    <source>
        <dbReference type="ARBA" id="ARBA00017767"/>
    </source>
</evidence>
<evidence type="ECO:0000313" key="11">
    <source>
        <dbReference type="EMBL" id="CAF4018048.1"/>
    </source>
</evidence>
<dbReference type="Proteomes" id="UP000663829">
    <property type="component" value="Unassembled WGS sequence"/>
</dbReference>
<evidence type="ECO:0000256" key="1">
    <source>
        <dbReference type="ARBA" id="ARBA00004123"/>
    </source>
</evidence>
<dbReference type="InterPro" id="IPR029052">
    <property type="entry name" value="Metallo-depent_PP-like"/>
</dbReference>
<evidence type="ECO:0000313" key="12">
    <source>
        <dbReference type="Proteomes" id="UP000663829"/>
    </source>
</evidence>
<dbReference type="GO" id="GO:0015031">
    <property type="term" value="P:protein transport"/>
    <property type="evidence" value="ECO:0007669"/>
    <property type="project" value="UniProtKB-KW"/>
</dbReference>
<evidence type="ECO:0000256" key="2">
    <source>
        <dbReference type="ARBA" id="ARBA00005945"/>
    </source>
</evidence>
<dbReference type="NCBIfam" id="TIGR00040">
    <property type="entry name" value="yfcE"/>
    <property type="match status" value="1"/>
</dbReference>
<dbReference type="SUPFAM" id="SSF158639">
    <property type="entry name" value="ENT-like"/>
    <property type="match status" value="1"/>
</dbReference>
<comment type="similarity">
    <text evidence="2 8">Belongs to the VPS29 family.</text>
</comment>
<gene>
    <name evidence="10" type="ORF">GPM918_LOCUS26064</name>
    <name evidence="11" type="ORF">SRO942_LOCUS26152</name>
</gene>
<evidence type="ECO:0000256" key="6">
    <source>
        <dbReference type="ARBA" id="ARBA00023242"/>
    </source>
</evidence>
<name>A0A815A3G5_9BILA</name>
<dbReference type="OrthoDB" id="10258130at2759"/>
<dbReference type="Proteomes" id="UP000681722">
    <property type="component" value="Unassembled WGS sequence"/>
</dbReference>
<sequence length="575" mass="66702">MTDSEAKLKQKEDRRLKRAKLRSLETLAYSSALSYLRAKNDYNKESELILAQLRCLLHISDDRHMAELKRIINNDELQQIISTVNFGQIGLSDNWKKIIVRKQSQETIRQEKRDKMLVLVLGDLHIPYRCSGLPSAFLKLLTPGRIQHILCTGNLCTKETVDYLKTLTADVHIVKGDFDENSNFIDQKVVTVGQFRIGLCHGHQIIPWGDIESLSMLQRQLDVDILITGHTHKFEAFERDGKFYINPGSATGSFNALNSTTTPSFVLMDIQQASLSLYVYRVIDEKCTVERLEWRKNLLNLSQLQLHHKTLDDFRERLSTYEDYWWFAKPDQISAIQCSRKGWQCISNDLIECVNCHARLFAILPSILNTNEYTDAVQTTSKQLVDAHEKYCVWKVLTIPESILQIQDIYSNETINQLISKAKDLSDKILHIEIVGEIKNKFTLETKDIDERYLFIQYLNDPKICAAFKIVTFGWILSKDGILICEKCCREITNVKKKLVFDPVYSHRSWCPILKKNSSYQYEWLKLIEQIQIVLKDNNNRAYQSQIKPVKSNKEVRIIKCLKVETILNLIDNFS</sequence>
<proteinExistence type="inferred from homology"/>
<dbReference type="Pfam" id="PF07967">
    <property type="entry name" value="zf-C3HC"/>
    <property type="match status" value="1"/>
</dbReference>
<dbReference type="GO" id="GO:0008270">
    <property type="term" value="F:zinc ion binding"/>
    <property type="evidence" value="ECO:0007669"/>
    <property type="project" value="InterPro"/>
</dbReference>
<dbReference type="EMBL" id="CAJOBC010013971">
    <property type="protein sequence ID" value="CAF4018048.1"/>
    <property type="molecule type" value="Genomic_DNA"/>
</dbReference>
<evidence type="ECO:0000313" key="10">
    <source>
        <dbReference type="EMBL" id="CAF1249547.1"/>
    </source>
</evidence>
<organism evidence="10 12">
    <name type="scientific">Didymodactylos carnosus</name>
    <dbReference type="NCBI Taxonomy" id="1234261"/>
    <lineage>
        <taxon>Eukaryota</taxon>
        <taxon>Metazoa</taxon>
        <taxon>Spiralia</taxon>
        <taxon>Gnathifera</taxon>
        <taxon>Rotifera</taxon>
        <taxon>Eurotatoria</taxon>
        <taxon>Bdelloidea</taxon>
        <taxon>Philodinida</taxon>
        <taxon>Philodinidae</taxon>
        <taxon>Didymodactylos</taxon>
    </lineage>
</organism>
<evidence type="ECO:0000256" key="7">
    <source>
        <dbReference type="ARBA" id="ARBA00031913"/>
    </source>
</evidence>
<dbReference type="EMBL" id="CAJNOQ010010355">
    <property type="protein sequence ID" value="CAF1249547.1"/>
    <property type="molecule type" value="Genomic_DNA"/>
</dbReference>
<dbReference type="InterPro" id="IPR000979">
    <property type="entry name" value="Phosphodiesterase_MJ0936/Vps29"/>
</dbReference>
<dbReference type="InterPro" id="IPR012935">
    <property type="entry name" value="NuBaID_N"/>
</dbReference>
<protein>
    <recommendedName>
        <fullName evidence="3 8">Vacuolar protein sorting-associated protein 29</fullName>
    </recommendedName>
    <alternativeName>
        <fullName evidence="7 8">Vesicle protein sorting 29</fullName>
    </alternativeName>
</protein>
<comment type="subcellular location">
    <subcellularLocation>
        <location evidence="1">Nucleus</location>
    </subcellularLocation>
</comment>
<keyword evidence="6" id="KW-0539">Nucleus</keyword>
<dbReference type="FunFam" id="3.60.21.10:FF:000015">
    <property type="entry name" value="Vacuolar protein sorting-associated protein 29"/>
    <property type="match status" value="1"/>
</dbReference>